<dbReference type="Pfam" id="PF00616">
    <property type="entry name" value="RasGAP"/>
    <property type="match status" value="1"/>
</dbReference>
<dbReference type="InterPro" id="IPR027417">
    <property type="entry name" value="P-loop_NTPase"/>
</dbReference>
<feature type="region of interest" description="Disordered" evidence="4">
    <location>
        <begin position="928"/>
        <end position="949"/>
    </location>
</feature>
<dbReference type="FunFam" id="1.10.506.10:FF:000004">
    <property type="entry name" value="IQ motif containing GTPase activating protein 1"/>
    <property type="match status" value="1"/>
</dbReference>
<gene>
    <name evidence="7" type="ORF">Pcinc_030834</name>
</gene>
<dbReference type="GO" id="GO:0051015">
    <property type="term" value="F:actin filament binding"/>
    <property type="evidence" value="ECO:0007669"/>
    <property type="project" value="TreeGrafter"/>
</dbReference>
<dbReference type="GO" id="GO:0005516">
    <property type="term" value="F:calmodulin binding"/>
    <property type="evidence" value="ECO:0007669"/>
    <property type="project" value="UniProtKB-KW"/>
</dbReference>
<dbReference type="FunFam" id="1.10.418.10:FF:000013">
    <property type="entry name" value="IQ motif containing GTPase activating protein 1"/>
    <property type="match status" value="1"/>
</dbReference>
<dbReference type="Pfam" id="PF00612">
    <property type="entry name" value="IQ"/>
    <property type="match status" value="3"/>
</dbReference>
<dbReference type="SUPFAM" id="SSF47576">
    <property type="entry name" value="Calponin-homology domain, CH-domain"/>
    <property type="match status" value="1"/>
</dbReference>
<dbReference type="Pfam" id="PF03836">
    <property type="entry name" value="RasGAP_C"/>
    <property type="match status" value="1"/>
</dbReference>
<evidence type="ECO:0000256" key="1">
    <source>
        <dbReference type="ARBA" id="ARBA00022553"/>
    </source>
</evidence>
<dbReference type="PROSITE" id="PS50021">
    <property type="entry name" value="CH"/>
    <property type="match status" value="1"/>
</dbReference>
<name>A0AAE1EXB0_PETCI</name>
<dbReference type="InterPro" id="IPR001936">
    <property type="entry name" value="RasGAP_dom"/>
</dbReference>
<protein>
    <recommendedName>
        <fullName evidence="9">Ras GTPase-activating-like protein IQGAP1</fullName>
    </recommendedName>
</protein>
<evidence type="ECO:0008006" key="9">
    <source>
        <dbReference type="Google" id="ProtNLM"/>
    </source>
</evidence>
<keyword evidence="2" id="KW-0677">Repeat</keyword>
<evidence type="ECO:0000313" key="7">
    <source>
        <dbReference type="EMBL" id="KAK3863384.1"/>
    </source>
</evidence>
<proteinExistence type="predicted"/>
<dbReference type="Gene3D" id="1.10.418.10">
    <property type="entry name" value="Calponin-like domain"/>
    <property type="match status" value="1"/>
</dbReference>
<comment type="caution">
    <text evidence="7">The sequence shown here is derived from an EMBL/GenBank/DDBJ whole genome shotgun (WGS) entry which is preliminary data.</text>
</comment>
<dbReference type="PANTHER" id="PTHR14149">
    <property type="entry name" value="RAS GTPASE-ACTIVATING PROTEIN WITH IQ MOTIF"/>
    <property type="match status" value="1"/>
</dbReference>
<dbReference type="Gene3D" id="1.20.5.190">
    <property type="match status" value="2"/>
</dbReference>
<dbReference type="GO" id="GO:1903479">
    <property type="term" value="P:mitotic actomyosin contractile ring assembly actin filament organization"/>
    <property type="evidence" value="ECO:0007669"/>
    <property type="project" value="TreeGrafter"/>
</dbReference>
<dbReference type="InterPro" id="IPR036872">
    <property type="entry name" value="CH_dom_sf"/>
</dbReference>
<keyword evidence="1" id="KW-0597">Phosphoprotein</keyword>
<dbReference type="GO" id="GO:0005938">
    <property type="term" value="C:cell cortex"/>
    <property type="evidence" value="ECO:0007669"/>
    <property type="project" value="TreeGrafter"/>
</dbReference>
<dbReference type="SMART" id="SM00033">
    <property type="entry name" value="CH"/>
    <property type="match status" value="1"/>
</dbReference>
<dbReference type="GO" id="GO:0005096">
    <property type="term" value="F:GTPase activator activity"/>
    <property type="evidence" value="ECO:0007669"/>
    <property type="project" value="TreeGrafter"/>
</dbReference>
<dbReference type="SMART" id="SM00323">
    <property type="entry name" value="RasGAP"/>
    <property type="match status" value="1"/>
</dbReference>
<reference evidence="7" key="1">
    <citation type="submission" date="2023-10" db="EMBL/GenBank/DDBJ databases">
        <title>Genome assemblies of two species of porcelain crab, Petrolisthes cinctipes and Petrolisthes manimaculis (Anomura: Porcellanidae).</title>
        <authorList>
            <person name="Angst P."/>
        </authorList>
    </citation>
    <scope>NUCLEOTIDE SEQUENCE</scope>
    <source>
        <strain evidence="7">PB745_01</strain>
        <tissue evidence="7">Gill</tissue>
    </source>
</reference>
<evidence type="ECO:0000256" key="4">
    <source>
        <dbReference type="SAM" id="MobiDB-lite"/>
    </source>
</evidence>
<dbReference type="InterPro" id="IPR000048">
    <property type="entry name" value="IQ_motif_EF-hand-BS"/>
</dbReference>
<evidence type="ECO:0000259" key="6">
    <source>
        <dbReference type="PROSITE" id="PS50021"/>
    </source>
</evidence>
<evidence type="ECO:0000313" key="8">
    <source>
        <dbReference type="Proteomes" id="UP001286313"/>
    </source>
</evidence>
<dbReference type="Gene3D" id="1.10.506.10">
    <property type="entry name" value="GTPase Activation - p120gap, domain 1"/>
    <property type="match status" value="1"/>
</dbReference>
<keyword evidence="8" id="KW-1185">Reference proteome</keyword>
<keyword evidence="3" id="KW-0112">Calmodulin-binding</keyword>
<dbReference type="PANTHER" id="PTHR14149:SF14">
    <property type="entry name" value="CALPONIN-HOMOLOGY (CH) DOMAIN-CONTAINING PROTEIN"/>
    <property type="match status" value="1"/>
</dbReference>
<accession>A0AAE1EXB0</accession>
<evidence type="ECO:0000256" key="3">
    <source>
        <dbReference type="ARBA" id="ARBA00022860"/>
    </source>
</evidence>
<dbReference type="PROSITE" id="PS50018">
    <property type="entry name" value="RAS_GTPASE_ACTIV_2"/>
    <property type="match status" value="1"/>
</dbReference>
<dbReference type="PROSITE" id="PS50096">
    <property type="entry name" value="IQ"/>
    <property type="match status" value="3"/>
</dbReference>
<dbReference type="Proteomes" id="UP001286313">
    <property type="component" value="Unassembled WGS sequence"/>
</dbReference>
<feature type="domain" description="Ras-GAP" evidence="5">
    <location>
        <begin position="1020"/>
        <end position="1240"/>
    </location>
</feature>
<dbReference type="Pfam" id="PF00307">
    <property type="entry name" value="CH"/>
    <property type="match status" value="1"/>
</dbReference>
<sequence>MEELDKGSTRGECFSVQKMDEERRKNVSYQYLCHLEEAKKWVEACINEELPEAGELEEELRHGVYLAKLANFFAPDTVPLRRIYDPDLSRYQSIGLTFRHTDNINHFLKALEKIKLPSIFYPETTDVYDRKNMPRVIFCLHALSLYLFRLGIAPQIQNLYGKVNFSEEVMRAMMAELNKYGCQLPQFGKIGGILASELPVDEAALHAAVIAVNEAIDKADNTELLETLCNTSCHLQDVLEDNADSYLQCLSDAKMHKKEMAVNKSRDQDYIPDAYDELLTQAEIQGHITYVNAFCALERVEDAVKDENAVALIQALNSSLLSLKGVKNQLSEEYLRTLAKEIAEPKKQSGNQSFNCSFNSSLLTATLSKTTIQAVVNTVNMQAEREQQMNCSLSAVNKSLESGSPSETLSALKALGSNIPSVLEFAAPLYHEEMAAIREDAQCDLSLEEVQGGIRLLSAVARVNAALDTNSPSQLWLYLSDNATHLQNLEKSHSREYLAAMIKLQQAKTSANELCTLLTYFDLQQLIDEVNEQLLEDNNKVGAVTDVNRAVSACNVNETMTALQHPALKLSSLCSQDALHYFQLLKVLCKAKCEMLGDSAAELWLEDIEEVVEAVGRHARESIRAAITLSALNKALATEDDNAIIRVLRSQDLAHLRVKENYTPEMVAMLKEEYKEKNSMAGHCSWVLYTLGDGSKVHLNVEEGRYQWERPEEKIGHRTSYITHQDLEKAASFIMRQDAYNKKLDHMMVKLQARARGYLIRQKLQKQQKAAVSIQSWWRMVRARRTYVMYCKALKLWEPYIIKLQRAVRVWLHRRRLRKLSQYFVRNVKQVVVIQRAWRAHKARQDLHSLTHQVNPPLPVIRKFIHLLDVSPADLDEEFRLQRLKSDMVKTIRHTHQLETEVDELDVKIGLLVHNRITLQDVLPTDKENMNPNIVESKPKKSKKASRDTIKFGSMRSQKGLKALKKESREKLLGYQHLFYLLQTQPRYLATLIFALPPGKTTKFIENVIFTLHNYGANDRDNYLLLKLFKTALEEEIRCKVLRLTDIVSGNPLVVKMIVSFNRRGHGQASLRDMLGPLIHKVLSDNNMQINTNPVEIYKTWINQLEMNTGQASGLPYSVNQDQAMQYPEVQKRLANAITKLKEVTLAFCEQITSNRDLIPYAMLYMARVMRSALQRRFPHIPEKEILKVVGNLVYYRYINSAIVAPDAYDIVTVSPDEKLNNNQRRNLASIAKILQFAASKKGFGDEASHLQCLNPFIIECHEQFKGFFRHCCEVEEPEVVYSVTRYSEAMLIVKPTIYITVQEICETHQLLLDNEEILAPDNDDPLHTLLSELGERPSVHALVGENIDVESGTLGRMEVCLALTNKFEVTDAAEEKEPKDANKIFIRTKQMLIDVIRCVEGGVIGKLVSGPTLPTQEEIYRTIVTTRGQQEHRARLNHTELNQSTSFQVDNRVSLHEVKTRLSHNLRRLENQGIVTRSDNYQAILNAIAADIVNQRQHRISRKTDVQKMVATAKQLEKKEGFYKEQLDSYHTYLKTCLANIAARNKNVHQAWTKQGGGEKARSKQAIKYTAVKLMEKGVLLEVEDLPDSQQKNLLFEITPLATTGLFHVQAKFMGVPMENVEIDIQVRILEELLQLQYEGISVKKMFSKVKVNVNLLLHLLNTKFYSKKK</sequence>
<dbReference type="InterPro" id="IPR000593">
    <property type="entry name" value="RasGAP_C"/>
</dbReference>
<dbReference type="SUPFAM" id="SSF52540">
    <property type="entry name" value="P-loop containing nucleoside triphosphate hydrolases"/>
    <property type="match status" value="1"/>
</dbReference>
<dbReference type="SUPFAM" id="SSF143885">
    <property type="entry name" value="RGC domain-like"/>
    <property type="match status" value="1"/>
</dbReference>
<dbReference type="SMART" id="SM00015">
    <property type="entry name" value="IQ"/>
    <property type="match status" value="4"/>
</dbReference>
<dbReference type="EMBL" id="JAWQEG010004025">
    <property type="protein sequence ID" value="KAK3863384.1"/>
    <property type="molecule type" value="Genomic_DNA"/>
</dbReference>
<dbReference type="InterPro" id="IPR001715">
    <property type="entry name" value="CH_dom"/>
</dbReference>
<dbReference type="SUPFAM" id="SSF48350">
    <property type="entry name" value="GTPase activation domain, GAP"/>
    <property type="match status" value="1"/>
</dbReference>
<dbReference type="CDD" id="cd05127">
    <property type="entry name" value="RasGAP_IQGAP_like"/>
    <property type="match status" value="1"/>
</dbReference>
<evidence type="ECO:0000259" key="5">
    <source>
        <dbReference type="PROSITE" id="PS50018"/>
    </source>
</evidence>
<feature type="domain" description="Calponin-homology (CH)" evidence="6">
    <location>
        <begin position="32"/>
        <end position="147"/>
    </location>
</feature>
<organism evidence="7 8">
    <name type="scientific">Petrolisthes cinctipes</name>
    <name type="common">Flat porcelain crab</name>
    <dbReference type="NCBI Taxonomy" id="88211"/>
    <lineage>
        <taxon>Eukaryota</taxon>
        <taxon>Metazoa</taxon>
        <taxon>Ecdysozoa</taxon>
        <taxon>Arthropoda</taxon>
        <taxon>Crustacea</taxon>
        <taxon>Multicrustacea</taxon>
        <taxon>Malacostraca</taxon>
        <taxon>Eumalacostraca</taxon>
        <taxon>Eucarida</taxon>
        <taxon>Decapoda</taxon>
        <taxon>Pleocyemata</taxon>
        <taxon>Anomura</taxon>
        <taxon>Galatheoidea</taxon>
        <taxon>Porcellanidae</taxon>
        <taxon>Petrolisthes</taxon>
    </lineage>
</organism>
<dbReference type="InterPro" id="IPR008936">
    <property type="entry name" value="Rho_GTPase_activation_prot"/>
</dbReference>
<evidence type="ECO:0000256" key="2">
    <source>
        <dbReference type="ARBA" id="ARBA00022737"/>
    </source>
</evidence>